<dbReference type="InterPro" id="IPR029149">
    <property type="entry name" value="Creatin/AminoP/Spt16_N"/>
</dbReference>
<evidence type="ECO:0000256" key="4">
    <source>
        <dbReference type="ARBA" id="ARBA00012574"/>
    </source>
</evidence>
<dbReference type="InterPro" id="IPR007865">
    <property type="entry name" value="Aminopep_P_N"/>
</dbReference>
<proteinExistence type="inferred from homology"/>
<name>A0A554VMA2_9FLAO</name>
<comment type="similarity">
    <text evidence="3">Belongs to the peptidase M24B family.</text>
</comment>
<evidence type="ECO:0000313" key="9">
    <source>
        <dbReference type="EMBL" id="TSE09353.1"/>
    </source>
</evidence>
<evidence type="ECO:0000256" key="3">
    <source>
        <dbReference type="ARBA" id="ARBA00008766"/>
    </source>
</evidence>
<evidence type="ECO:0000256" key="7">
    <source>
        <dbReference type="ARBA" id="ARBA00023211"/>
    </source>
</evidence>
<dbReference type="GO" id="GO:0006508">
    <property type="term" value="P:proteolysis"/>
    <property type="evidence" value="ECO:0007669"/>
    <property type="project" value="TreeGrafter"/>
</dbReference>
<dbReference type="PANTHER" id="PTHR43226">
    <property type="entry name" value="XAA-PRO AMINOPEPTIDASE 3"/>
    <property type="match status" value="1"/>
</dbReference>
<dbReference type="InterPro" id="IPR000994">
    <property type="entry name" value="Pept_M24"/>
</dbReference>
<evidence type="ECO:0000313" key="10">
    <source>
        <dbReference type="Proteomes" id="UP000318833"/>
    </source>
</evidence>
<dbReference type="OrthoDB" id="9806388at2"/>
<dbReference type="Gene3D" id="3.90.230.10">
    <property type="entry name" value="Creatinase/methionine aminopeptidase superfamily"/>
    <property type="match status" value="1"/>
</dbReference>
<dbReference type="EMBL" id="VLNR01000014">
    <property type="protein sequence ID" value="TSE09353.1"/>
    <property type="molecule type" value="Genomic_DNA"/>
</dbReference>
<keyword evidence="9" id="KW-0645">Protease</keyword>
<dbReference type="Gene3D" id="3.40.350.10">
    <property type="entry name" value="Creatinase/prolidase N-terminal domain"/>
    <property type="match status" value="1"/>
</dbReference>
<keyword evidence="7" id="KW-0464">Manganese</keyword>
<dbReference type="EC" id="3.4.11.9" evidence="4"/>
<protein>
    <recommendedName>
        <fullName evidence="4">Xaa-Pro aminopeptidase</fullName>
        <ecNumber evidence="4">3.4.11.9</ecNumber>
    </recommendedName>
</protein>
<comment type="cofactor">
    <cofactor evidence="2">
        <name>Mn(2+)</name>
        <dbReference type="ChEBI" id="CHEBI:29035"/>
    </cofactor>
</comment>
<gene>
    <name evidence="9" type="ORF">FOF46_08855</name>
</gene>
<organism evidence="9 10">
    <name type="scientific">Aquimarina algiphila</name>
    <dbReference type="NCBI Taxonomy" id="2047982"/>
    <lineage>
        <taxon>Bacteria</taxon>
        <taxon>Pseudomonadati</taxon>
        <taxon>Bacteroidota</taxon>
        <taxon>Flavobacteriia</taxon>
        <taxon>Flavobacteriales</taxon>
        <taxon>Flavobacteriaceae</taxon>
        <taxon>Aquimarina</taxon>
    </lineage>
</organism>
<sequence>MKYHQIDSNLFIKNRKNFTAQMKPNSIAVFNSNDIYPISADSTMPFEQHRDIFYLSGVDQEESVLLLFPDAPLAKHREILFLKETSEHIAIWEGEKLTKERALEVSGIKTVYWLQDLEKIFFEVMTQCETVYVNTNEHYRSNVETETREDRFTKWWKAKYPAHTVAKSNPILQRLRSVKDAIEIDLMQTACNITEKGFRRLLGFVKPGVWEYNIEAELLHEFINNRSKGFAYTPIIASGTNANVLHYIENNQQCKAGDLILMDVAAEYANYSSDLSRTIPVSGTYTKRQRAVYDAVLRVKNEATKMLVPGTIWADYHVEVGKIMTSELLGLGLLDKADVQKEDSEWPAYKKYLMHGTSHHIGLDTHDYGILTEPMQANMVFTLEPGIYIPDEGFGIRLEDDVVIQEKGDPFNLMANIPIEAEEIEELMNKS</sequence>
<reference evidence="9 10" key="1">
    <citation type="submission" date="2019-07" db="EMBL/GenBank/DDBJ databases">
        <title>The draft genome sequence of Aquimarina algiphila M91.</title>
        <authorList>
            <person name="Meng X."/>
        </authorList>
    </citation>
    <scope>NUCLEOTIDE SEQUENCE [LARGE SCALE GENOMIC DNA]</scope>
    <source>
        <strain evidence="9 10">M91</strain>
    </source>
</reference>
<evidence type="ECO:0000256" key="1">
    <source>
        <dbReference type="ARBA" id="ARBA00001424"/>
    </source>
</evidence>
<keyword evidence="6" id="KW-0378">Hydrolase</keyword>
<dbReference type="Pfam" id="PF00557">
    <property type="entry name" value="Peptidase_M24"/>
    <property type="match status" value="1"/>
</dbReference>
<accession>A0A554VMA2</accession>
<dbReference type="SUPFAM" id="SSF55920">
    <property type="entry name" value="Creatinase/aminopeptidase"/>
    <property type="match status" value="1"/>
</dbReference>
<dbReference type="GO" id="GO:0030145">
    <property type="term" value="F:manganese ion binding"/>
    <property type="evidence" value="ECO:0007669"/>
    <property type="project" value="InterPro"/>
</dbReference>
<dbReference type="SMART" id="SM01011">
    <property type="entry name" value="AMP_N"/>
    <property type="match status" value="1"/>
</dbReference>
<dbReference type="Pfam" id="PF05195">
    <property type="entry name" value="AMP_N"/>
    <property type="match status" value="1"/>
</dbReference>
<evidence type="ECO:0000256" key="6">
    <source>
        <dbReference type="ARBA" id="ARBA00022801"/>
    </source>
</evidence>
<keyword evidence="9" id="KW-0031">Aminopeptidase</keyword>
<dbReference type="RefSeq" id="WP_143916194.1">
    <property type="nucleotide sequence ID" value="NZ_CANMIK010000002.1"/>
</dbReference>
<evidence type="ECO:0000256" key="5">
    <source>
        <dbReference type="ARBA" id="ARBA00022723"/>
    </source>
</evidence>
<keyword evidence="10" id="KW-1185">Reference proteome</keyword>
<dbReference type="GO" id="GO:0070006">
    <property type="term" value="F:metalloaminopeptidase activity"/>
    <property type="evidence" value="ECO:0007669"/>
    <property type="project" value="InterPro"/>
</dbReference>
<dbReference type="AlphaFoldDB" id="A0A554VMA2"/>
<dbReference type="InterPro" id="IPR052433">
    <property type="entry name" value="X-Pro_dipept-like"/>
</dbReference>
<evidence type="ECO:0000259" key="8">
    <source>
        <dbReference type="SMART" id="SM01011"/>
    </source>
</evidence>
<dbReference type="CDD" id="cd01087">
    <property type="entry name" value="Prolidase"/>
    <property type="match status" value="1"/>
</dbReference>
<keyword evidence="5" id="KW-0479">Metal-binding</keyword>
<comment type="catalytic activity">
    <reaction evidence="1">
        <text>Release of any N-terminal amino acid, including proline, that is linked to proline, even from a dipeptide or tripeptide.</text>
        <dbReference type="EC" id="3.4.11.9"/>
    </reaction>
</comment>
<feature type="domain" description="Aminopeptidase P N-terminal" evidence="8">
    <location>
        <begin position="6"/>
        <end position="142"/>
    </location>
</feature>
<dbReference type="SUPFAM" id="SSF53092">
    <property type="entry name" value="Creatinase/prolidase N-terminal domain"/>
    <property type="match status" value="1"/>
</dbReference>
<evidence type="ECO:0000256" key="2">
    <source>
        <dbReference type="ARBA" id="ARBA00001936"/>
    </source>
</evidence>
<dbReference type="PANTHER" id="PTHR43226:SF4">
    <property type="entry name" value="XAA-PRO AMINOPEPTIDASE 3"/>
    <property type="match status" value="1"/>
</dbReference>
<dbReference type="Proteomes" id="UP000318833">
    <property type="component" value="Unassembled WGS sequence"/>
</dbReference>
<comment type="caution">
    <text evidence="9">The sequence shown here is derived from an EMBL/GenBank/DDBJ whole genome shotgun (WGS) entry which is preliminary data.</text>
</comment>
<dbReference type="InterPro" id="IPR036005">
    <property type="entry name" value="Creatinase/aminopeptidase-like"/>
</dbReference>